<evidence type="ECO:0000256" key="9">
    <source>
        <dbReference type="ARBA" id="ARBA00025707"/>
    </source>
</evidence>
<comment type="similarity">
    <text evidence="3">Belongs to the membrane-bound acyltransferase family.</text>
</comment>
<dbReference type="AlphaFoldDB" id="A0AA85J7N2"/>
<dbReference type="GO" id="GO:0006661">
    <property type="term" value="P:phosphatidylinositol biosynthetic process"/>
    <property type="evidence" value="ECO:0007669"/>
    <property type="project" value="TreeGrafter"/>
</dbReference>
<feature type="transmembrane region" description="Helical" evidence="11">
    <location>
        <begin position="6"/>
        <end position="22"/>
    </location>
</feature>
<dbReference type="GO" id="GO:0071617">
    <property type="term" value="F:lysophospholipid acyltransferase activity"/>
    <property type="evidence" value="ECO:0007669"/>
    <property type="project" value="TreeGrafter"/>
</dbReference>
<keyword evidence="4" id="KW-0808">Transferase</keyword>
<dbReference type="InterPro" id="IPR004299">
    <property type="entry name" value="MBOAT_fam"/>
</dbReference>
<evidence type="ECO:0000256" key="7">
    <source>
        <dbReference type="ARBA" id="ARBA00023136"/>
    </source>
</evidence>
<feature type="transmembrane region" description="Helical" evidence="11">
    <location>
        <begin position="478"/>
        <end position="500"/>
    </location>
</feature>
<feature type="transmembrane region" description="Helical" evidence="11">
    <location>
        <begin position="394"/>
        <end position="413"/>
    </location>
</feature>
<dbReference type="PANTHER" id="PTHR13906:SF16">
    <property type="entry name" value="LYSOPHOSPHOLIPID ACYLTRANSFERASE 7"/>
    <property type="match status" value="1"/>
</dbReference>
<proteinExistence type="inferred from homology"/>
<dbReference type="GO" id="GO:0030258">
    <property type="term" value="P:lipid modification"/>
    <property type="evidence" value="ECO:0007669"/>
    <property type="project" value="TreeGrafter"/>
</dbReference>
<evidence type="ECO:0000256" key="3">
    <source>
        <dbReference type="ARBA" id="ARBA00010323"/>
    </source>
</evidence>
<evidence type="ECO:0000313" key="13">
    <source>
        <dbReference type="WBParaSite" id="TREG1_15000.1"/>
    </source>
</evidence>
<comment type="pathway">
    <text evidence="2">Lipid metabolism; phospholipid metabolism.</text>
</comment>
<name>A0AA85J7N2_TRIRE</name>
<evidence type="ECO:0000256" key="4">
    <source>
        <dbReference type="ARBA" id="ARBA00022679"/>
    </source>
</evidence>
<dbReference type="Pfam" id="PF03062">
    <property type="entry name" value="MBOAT"/>
    <property type="match status" value="1"/>
</dbReference>
<evidence type="ECO:0000256" key="1">
    <source>
        <dbReference type="ARBA" id="ARBA00004141"/>
    </source>
</evidence>
<dbReference type="Proteomes" id="UP000050795">
    <property type="component" value="Unassembled WGS sequence"/>
</dbReference>
<feature type="transmembrane region" description="Helical" evidence="11">
    <location>
        <begin position="31"/>
        <end position="50"/>
    </location>
</feature>
<comment type="pathway">
    <text evidence="9">Phospholipid metabolism.</text>
</comment>
<evidence type="ECO:0000256" key="2">
    <source>
        <dbReference type="ARBA" id="ARBA00005074"/>
    </source>
</evidence>
<accession>A0AA85J7N2</accession>
<evidence type="ECO:0000256" key="11">
    <source>
        <dbReference type="SAM" id="Phobius"/>
    </source>
</evidence>
<reference evidence="12" key="1">
    <citation type="submission" date="2022-06" db="EMBL/GenBank/DDBJ databases">
        <authorList>
            <person name="Berger JAMES D."/>
            <person name="Berger JAMES D."/>
        </authorList>
    </citation>
    <scope>NUCLEOTIDE SEQUENCE [LARGE SCALE GENOMIC DNA]</scope>
</reference>
<keyword evidence="8" id="KW-0012">Acyltransferase</keyword>
<evidence type="ECO:0000313" key="12">
    <source>
        <dbReference type="Proteomes" id="UP000050795"/>
    </source>
</evidence>
<comment type="subcellular location">
    <subcellularLocation>
        <location evidence="1">Membrane</location>
        <topology evidence="1">Multi-pass membrane protein</topology>
    </subcellularLocation>
</comment>
<evidence type="ECO:0000256" key="5">
    <source>
        <dbReference type="ARBA" id="ARBA00022692"/>
    </source>
</evidence>
<dbReference type="GO" id="GO:0044233">
    <property type="term" value="C:mitochondria-associated endoplasmic reticulum membrane contact site"/>
    <property type="evidence" value="ECO:0007669"/>
    <property type="project" value="TreeGrafter"/>
</dbReference>
<keyword evidence="5 11" id="KW-0812">Transmembrane</keyword>
<protein>
    <recommendedName>
        <fullName evidence="10">Lysophospholipid acyltransferase 7</fullName>
    </recommendedName>
</protein>
<keyword evidence="6 11" id="KW-1133">Transmembrane helix</keyword>
<evidence type="ECO:0000256" key="10">
    <source>
        <dbReference type="ARBA" id="ARBA00093678"/>
    </source>
</evidence>
<sequence length="548" mass="62957">MTPDDVTYAFILVISLLIGPFIQKCGKARPWCSATVGFLMVLFASGKAIWHSLLTSSVFTLTCLIFPARFLHYITVVWCFGYLAFFRMCHHFGFNQPTPITSMVQLLLVLRLIGASFEISDSWRIDKQLLSSGIQPQDKSNLQLLKMYKSVKPSPLMIMSYAYSYIGLFTGPYYKLRTFEDFCNWDSAVSIINEEPLSQHLQEAPPFGVAYLILSHFFTVDYVRTTEFYARHFCYRLFYMVIIFFTFRMRIYFAWKMAECVCMSAGLGLYPKLSEPKKGEGPTNLCALNLYKQQQEENNVKLNTMNSSNHCPNIHGAHTLNPMYHSNLKKKPSSEIKPQTTIMYNYNTISNISVWGCEFAPTVRESMKSWNCSVQYWLASYFYKRCNAPRNIRTLWTMLVSAYWHGVHAGYYLSFLTIPLALTAESSLKSIVGLCENNLPTGSVSFLSWLLKMRVFEYCSMGFLILDWQTTIAYWSSIYYCIHIILITLILFELFLRLVLPSRAFNLASSSSSSLKFSSASDFTVNNSSSHQTANLQSSQHFVNKFKK</sequence>
<feature type="transmembrane region" description="Helical" evidence="11">
    <location>
        <begin position="156"/>
        <end position="174"/>
    </location>
</feature>
<keyword evidence="7 11" id="KW-0472">Membrane</keyword>
<feature type="transmembrane region" description="Helical" evidence="11">
    <location>
        <begin position="70"/>
        <end position="86"/>
    </location>
</feature>
<reference evidence="13" key="2">
    <citation type="submission" date="2023-11" db="UniProtKB">
        <authorList>
            <consortium name="WormBaseParasite"/>
        </authorList>
    </citation>
    <scope>IDENTIFICATION</scope>
</reference>
<evidence type="ECO:0000256" key="6">
    <source>
        <dbReference type="ARBA" id="ARBA00022989"/>
    </source>
</evidence>
<feature type="transmembrane region" description="Helical" evidence="11">
    <location>
        <begin position="228"/>
        <end position="247"/>
    </location>
</feature>
<evidence type="ECO:0000256" key="8">
    <source>
        <dbReference type="ARBA" id="ARBA00023315"/>
    </source>
</evidence>
<dbReference type="PANTHER" id="PTHR13906">
    <property type="entry name" value="PORCUPINE"/>
    <property type="match status" value="1"/>
</dbReference>
<organism evidence="12 13">
    <name type="scientific">Trichobilharzia regenti</name>
    <name type="common">Nasal bird schistosome</name>
    <dbReference type="NCBI Taxonomy" id="157069"/>
    <lineage>
        <taxon>Eukaryota</taxon>
        <taxon>Metazoa</taxon>
        <taxon>Spiralia</taxon>
        <taxon>Lophotrochozoa</taxon>
        <taxon>Platyhelminthes</taxon>
        <taxon>Trematoda</taxon>
        <taxon>Digenea</taxon>
        <taxon>Strigeidida</taxon>
        <taxon>Schistosomatoidea</taxon>
        <taxon>Schistosomatidae</taxon>
        <taxon>Trichobilharzia</taxon>
    </lineage>
</organism>
<dbReference type="GO" id="GO:0016020">
    <property type="term" value="C:membrane"/>
    <property type="evidence" value="ECO:0007669"/>
    <property type="project" value="UniProtKB-SubCell"/>
</dbReference>
<dbReference type="InterPro" id="IPR049941">
    <property type="entry name" value="LPLAT_7/PORCN-like"/>
</dbReference>
<dbReference type="WBParaSite" id="TREG1_15000.1">
    <property type="protein sequence ID" value="TREG1_15000.1"/>
    <property type="gene ID" value="TREG1_15000"/>
</dbReference>
<keyword evidence="12" id="KW-1185">Reference proteome</keyword>